<dbReference type="SUPFAM" id="SSF53335">
    <property type="entry name" value="S-adenosyl-L-methionine-dependent methyltransferases"/>
    <property type="match status" value="1"/>
</dbReference>
<comment type="catalytic activity">
    <reaction evidence="5">
        <text>a 2-demethylmenaquinol + S-adenosyl-L-methionine = a menaquinol + S-adenosyl-L-homocysteine + H(+)</text>
        <dbReference type="Rhea" id="RHEA:42640"/>
        <dbReference type="Rhea" id="RHEA-COMP:9539"/>
        <dbReference type="Rhea" id="RHEA-COMP:9563"/>
        <dbReference type="ChEBI" id="CHEBI:15378"/>
        <dbReference type="ChEBI" id="CHEBI:18151"/>
        <dbReference type="ChEBI" id="CHEBI:55437"/>
        <dbReference type="ChEBI" id="CHEBI:57856"/>
        <dbReference type="ChEBI" id="CHEBI:59789"/>
        <dbReference type="EC" id="2.1.1.163"/>
    </reaction>
</comment>
<accession>A0A7V5P0B1</accession>
<evidence type="ECO:0000256" key="5">
    <source>
        <dbReference type="HAMAP-Rule" id="MF_01813"/>
    </source>
</evidence>
<evidence type="ECO:0000256" key="6">
    <source>
        <dbReference type="SAM" id="Phobius"/>
    </source>
</evidence>
<dbReference type="UniPathway" id="UPA00079">
    <property type="reaction ID" value="UER00169"/>
</dbReference>
<organism evidence="7">
    <name type="scientific">Thermodesulfatator atlanticus</name>
    <dbReference type="NCBI Taxonomy" id="501497"/>
    <lineage>
        <taxon>Bacteria</taxon>
        <taxon>Pseudomonadati</taxon>
        <taxon>Thermodesulfobacteriota</taxon>
        <taxon>Thermodesulfobacteria</taxon>
        <taxon>Thermodesulfobacteriales</taxon>
        <taxon>Thermodesulfatatoraceae</taxon>
        <taxon>Thermodesulfatator</taxon>
    </lineage>
</organism>
<name>A0A7V5P0B1_9BACT</name>
<dbReference type="GO" id="GO:0009234">
    <property type="term" value="P:menaquinone biosynthetic process"/>
    <property type="evidence" value="ECO:0007669"/>
    <property type="project" value="UniProtKB-UniRule"/>
</dbReference>
<feature type="binding site" evidence="5">
    <location>
        <begin position="107"/>
        <end position="108"/>
    </location>
    <ligand>
        <name>S-adenosyl-L-methionine</name>
        <dbReference type="ChEBI" id="CHEBI:59789"/>
    </ligand>
</feature>
<dbReference type="PANTHER" id="PTHR43591">
    <property type="entry name" value="METHYLTRANSFERASE"/>
    <property type="match status" value="1"/>
</dbReference>
<keyword evidence="2 5" id="KW-0489">Methyltransferase</keyword>
<gene>
    <name evidence="5" type="primary">menG</name>
    <name evidence="7" type="ORF">ENJ96_05845</name>
</gene>
<evidence type="ECO:0000256" key="2">
    <source>
        <dbReference type="ARBA" id="ARBA00022603"/>
    </source>
</evidence>
<keyword evidence="6" id="KW-0812">Transmembrane</keyword>
<feature type="binding site" evidence="5">
    <location>
        <position position="79"/>
    </location>
    <ligand>
        <name>S-adenosyl-L-methionine</name>
        <dbReference type="ChEBI" id="CHEBI:59789"/>
    </ligand>
</feature>
<feature type="transmembrane region" description="Helical" evidence="6">
    <location>
        <begin position="216"/>
        <end position="233"/>
    </location>
</feature>
<dbReference type="Proteomes" id="UP000886101">
    <property type="component" value="Unassembled WGS sequence"/>
</dbReference>
<evidence type="ECO:0000256" key="4">
    <source>
        <dbReference type="ARBA" id="ARBA00022691"/>
    </source>
</evidence>
<dbReference type="InterPro" id="IPR023576">
    <property type="entry name" value="UbiE/COQ5_MeTrFase_CS"/>
</dbReference>
<proteinExistence type="inferred from homology"/>
<dbReference type="PROSITE" id="PS01184">
    <property type="entry name" value="UBIE_2"/>
    <property type="match status" value="1"/>
</dbReference>
<comment type="similarity">
    <text evidence="5">Belongs to the class I-like SAM-binding methyltransferase superfamily. MenG/UbiE family.</text>
</comment>
<keyword evidence="4 5" id="KW-0949">S-adenosyl-L-methionine</keyword>
<sequence>MLPDVSQKKHYVREKFSRVTRRYDLVNTLGSLGLDHFWRWRTVRELKRYPGPILDLCAGTLTLTQEIVRQRPRMVMALDLTYEMLSFGAHRLKRHPACPFIFCIQGDAERLPFRDASFYAATVAFGIRNLAHLEEGLREVWRVLKPGGKFVILEFSRPRNPLFAPVYRVYLSKFMPFLGGKLTGDREAYEYLARSIAAFLPPQGVERLLKATGFEGVYSFPLTLGVVTVYAAFKPRRAR</sequence>
<dbReference type="PROSITE" id="PS51608">
    <property type="entry name" value="SAM_MT_UBIE"/>
    <property type="match status" value="1"/>
</dbReference>
<evidence type="ECO:0000256" key="3">
    <source>
        <dbReference type="ARBA" id="ARBA00022679"/>
    </source>
</evidence>
<comment type="function">
    <text evidence="5">Methyltransferase required for the conversion of demethylmenaquinol (DMKH2) to menaquinol (MKH2).</text>
</comment>
<comment type="pathway">
    <text evidence="5">Quinol/quinone metabolism; menaquinone biosynthesis; menaquinol from 1,4-dihydroxy-2-naphthoate: step 2/2.</text>
</comment>
<dbReference type="Pfam" id="PF01209">
    <property type="entry name" value="Ubie_methyltran"/>
    <property type="match status" value="1"/>
</dbReference>
<protein>
    <recommendedName>
        <fullName evidence="5">Demethylmenaquinone methyltransferase</fullName>
        <ecNumber evidence="5">2.1.1.163</ecNumber>
    </recommendedName>
</protein>
<reference evidence="7" key="1">
    <citation type="journal article" date="2020" name="mSystems">
        <title>Genome- and Community-Level Interaction Insights into Carbon Utilization and Element Cycling Functions of Hydrothermarchaeota in Hydrothermal Sediment.</title>
        <authorList>
            <person name="Zhou Z."/>
            <person name="Liu Y."/>
            <person name="Xu W."/>
            <person name="Pan J."/>
            <person name="Luo Z.H."/>
            <person name="Li M."/>
        </authorList>
    </citation>
    <scope>NUCLEOTIDE SEQUENCE [LARGE SCALE GENOMIC DNA]</scope>
    <source>
        <strain evidence="7">HyVt-533</strain>
    </source>
</reference>
<comment type="caution">
    <text evidence="5">Lacks conserved residue(s) required for the propagation of feature annotation.</text>
</comment>
<keyword evidence="3 5" id="KW-0808">Transferase</keyword>
<dbReference type="CDD" id="cd02440">
    <property type="entry name" value="AdoMet_MTases"/>
    <property type="match status" value="1"/>
</dbReference>
<dbReference type="InterPro" id="IPR029063">
    <property type="entry name" value="SAM-dependent_MTases_sf"/>
</dbReference>
<dbReference type="AlphaFoldDB" id="A0A7V5P0B1"/>
<dbReference type="EMBL" id="DROK01000165">
    <property type="protein sequence ID" value="HHI97356.1"/>
    <property type="molecule type" value="Genomic_DNA"/>
</dbReference>
<dbReference type="InterPro" id="IPR004033">
    <property type="entry name" value="UbiE/COQ5_MeTrFase"/>
</dbReference>
<dbReference type="HAMAP" id="MF_01813">
    <property type="entry name" value="MenG_UbiE_methyltr"/>
    <property type="match status" value="1"/>
</dbReference>
<dbReference type="PANTHER" id="PTHR43591:SF24">
    <property type="entry name" value="2-METHOXY-6-POLYPRENYL-1,4-BENZOQUINOL METHYLASE, MITOCHONDRIAL"/>
    <property type="match status" value="1"/>
</dbReference>
<evidence type="ECO:0000256" key="1">
    <source>
        <dbReference type="ARBA" id="ARBA00022428"/>
    </source>
</evidence>
<feature type="binding site" evidence="5">
    <location>
        <position position="60"/>
    </location>
    <ligand>
        <name>S-adenosyl-L-methionine</name>
        <dbReference type="ChEBI" id="CHEBI:59789"/>
    </ligand>
</feature>
<evidence type="ECO:0000313" key="7">
    <source>
        <dbReference type="EMBL" id="HHI97356.1"/>
    </source>
</evidence>
<keyword evidence="6" id="KW-1133">Transmembrane helix</keyword>
<keyword evidence="6" id="KW-0472">Membrane</keyword>
<dbReference type="EC" id="2.1.1.163" evidence="5"/>
<dbReference type="Gene3D" id="3.40.50.150">
    <property type="entry name" value="Vaccinia Virus protein VP39"/>
    <property type="match status" value="1"/>
</dbReference>
<keyword evidence="7" id="KW-0830">Ubiquinone</keyword>
<keyword evidence="1 5" id="KW-0474">Menaquinone biosynthesis</keyword>
<dbReference type="GO" id="GO:0043770">
    <property type="term" value="F:demethylmenaquinone methyltransferase activity"/>
    <property type="evidence" value="ECO:0007669"/>
    <property type="project" value="UniProtKB-UniRule"/>
</dbReference>
<dbReference type="GO" id="GO:0032259">
    <property type="term" value="P:methylation"/>
    <property type="evidence" value="ECO:0007669"/>
    <property type="project" value="UniProtKB-KW"/>
</dbReference>
<comment type="caution">
    <text evidence="7">The sequence shown here is derived from an EMBL/GenBank/DDBJ whole genome shotgun (WGS) entry which is preliminary data.</text>
</comment>
<dbReference type="NCBIfam" id="TIGR01934">
    <property type="entry name" value="MenG_MenH_UbiE"/>
    <property type="match status" value="1"/>
</dbReference>